<dbReference type="HAMAP" id="MF_01987">
    <property type="entry name" value="Ribokinase"/>
    <property type="match status" value="1"/>
</dbReference>
<evidence type="ECO:0000313" key="14">
    <source>
        <dbReference type="EMBL" id="MFC7359280.1"/>
    </source>
</evidence>
<keyword evidence="8 12" id="KW-0067">ATP-binding</keyword>
<evidence type="ECO:0000259" key="13">
    <source>
        <dbReference type="Pfam" id="PF00294"/>
    </source>
</evidence>
<dbReference type="PANTHER" id="PTHR10584:SF166">
    <property type="entry name" value="RIBOKINASE"/>
    <property type="match status" value="1"/>
</dbReference>
<keyword evidence="12" id="KW-0963">Cytoplasm</keyword>
<comment type="function">
    <text evidence="12">Catalyzes the phosphorylation of ribose at O-5 in a reaction requiring ATP and magnesium. The resulting D-ribose-5-phosphate can then be used either for sythesis of nucleotides, histidine, and tryptophan, or as a component of the pentose phosphate pathway.</text>
</comment>
<evidence type="ECO:0000256" key="6">
    <source>
        <dbReference type="ARBA" id="ARBA00022741"/>
    </source>
</evidence>
<organism evidence="14 15">
    <name type="scientific">Nocardioides astragali</name>
    <dbReference type="NCBI Taxonomy" id="1776736"/>
    <lineage>
        <taxon>Bacteria</taxon>
        <taxon>Bacillati</taxon>
        <taxon>Actinomycetota</taxon>
        <taxon>Actinomycetes</taxon>
        <taxon>Propionibacteriales</taxon>
        <taxon>Nocardioidaceae</taxon>
        <taxon>Nocardioides</taxon>
    </lineage>
</organism>
<comment type="catalytic activity">
    <reaction evidence="12">
        <text>D-ribose + ATP = D-ribose 5-phosphate + ADP + H(+)</text>
        <dbReference type="Rhea" id="RHEA:13697"/>
        <dbReference type="ChEBI" id="CHEBI:15378"/>
        <dbReference type="ChEBI" id="CHEBI:30616"/>
        <dbReference type="ChEBI" id="CHEBI:47013"/>
        <dbReference type="ChEBI" id="CHEBI:78346"/>
        <dbReference type="ChEBI" id="CHEBI:456216"/>
        <dbReference type="EC" id="2.7.1.15"/>
    </reaction>
</comment>
<dbReference type="SUPFAM" id="SSF53613">
    <property type="entry name" value="Ribokinase-like"/>
    <property type="match status" value="1"/>
</dbReference>
<evidence type="ECO:0000256" key="4">
    <source>
        <dbReference type="ARBA" id="ARBA00022679"/>
    </source>
</evidence>
<dbReference type="InterPro" id="IPR029056">
    <property type="entry name" value="Ribokinase-like"/>
</dbReference>
<evidence type="ECO:0000256" key="1">
    <source>
        <dbReference type="ARBA" id="ARBA00005380"/>
    </source>
</evidence>
<keyword evidence="4 12" id="KW-0808">Transferase</keyword>
<feature type="binding site" evidence="12">
    <location>
        <begin position="237"/>
        <end position="238"/>
    </location>
    <ligand>
        <name>ATP</name>
        <dbReference type="ChEBI" id="CHEBI:30616"/>
    </ligand>
</feature>
<feature type="binding site" evidence="12">
    <location>
        <position position="273"/>
    </location>
    <ligand>
        <name>K(+)</name>
        <dbReference type="ChEBI" id="CHEBI:29103"/>
    </ligand>
</feature>
<dbReference type="Proteomes" id="UP001596524">
    <property type="component" value="Unassembled WGS sequence"/>
</dbReference>
<feature type="binding site" evidence="12">
    <location>
        <begin position="11"/>
        <end position="13"/>
    </location>
    <ligand>
        <name>substrate</name>
    </ligand>
</feature>
<comment type="pathway">
    <text evidence="12">Carbohydrate metabolism; D-ribose degradation; D-ribose 5-phosphate from beta-D-ribopyranose: step 2/2.</text>
</comment>
<dbReference type="InterPro" id="IPR002173">
    <property type="entry name" value="Carboh/pur_kinase_PfkB_CS"/>
</dbReference>
<dbReference type="PANTHER" id="PTHR10584">
    <property type="entry name" value="SUGAR KINASE"/>
    <property type="match status" value="1"/>
</dbReference>
<keyword evidence="11 12" id="KW-0119">Carbohydrate metabolism</keyword>
<evidence type="ECO:0000313" key="15">
    <source>
        <dbReference type="Proteomes" id="UP001596524"/>
    </source>
</evidence>
<dbReference type="RefSeq" id="WP_255892756.1">
    <property type="nucleotide sequence ID" value="NZ_JAFMZM010000007.1"/>
</dbReference>
<feature type="binding site" evidence="12">
    <location>
        <position position="181"/>
    </location>
    <ligand>
        <name>ATP</name>
        <dbReference type="ChEBI" id="CHEBI:30616"/>
    </ligand>
</feature>
<evidence type="ECO:0000256" key="12">
    <source>
        <dbReference type="HAMAP-Rule" id="MF_01987"/>
    </source>
</evidence>
<comment type="similarity">
    <text evidence="12">Belongs to the carbohydrate kinase PfkB family. Ribokinase subfamily.</text>
</comment>
<comment type="caution">
    <text evidence="14">The sequence shown here is derived from an EMBL/GenBank/DDBJ whole genome shotgun (WGS) entry which is preliminary data.</text>
</comment>
<keyword evidence="7 12" id="KW-0418">Kinase</keyword>
<feature type="binding site" evidence="12">
    <location>
        <position position="268"/>
    </location>
    <ligand>
        <name>K(+)</name>
        <dbReference type="ChEBI" id="CHEBI:29103"/>
    </ligand>
</feature>
<evidence type="ECO:0000256" key="11">
    <source>
        <dbReference type="ARBA" id="ARBA00023277"/>
    </source>
</evidence>
<dbReference type="CDD" id="cd01174">
    <property type="entry name" value="ribokinase"/>
    <property type="match status" value="1"/>
</dbReference>
<dbReference type="InterPro" id="IPR002139">
    <property type="entry name" value="Ribo/fructo_kinase"/>
</dbReference>
<keyword evidence="6 12" id="KW-0547">Nucleotide-binding</keyword>
<evidence type="ECO:0000256" key="3">
    <source>
        <dbReference type="ARBA" id="ARBA00016943"/>
    </source>
</evidence>
<evidence type="ECO:0000256" key="10">
    <source>
        <dbReference type="ARBA" id="ARBA00022958"/>
    </source>
</evidence>
<dbReference type="Pfam" id="PF00294">
    <property type="entry name" value="PfkB"/>
    <property type="match status" value="1"/>
</dbReference>
<accession>A0ABW2N061</accession>
<feature type="binding site" evidence="12">
    <location>
        <position position="238"/>
    </location>
    <ligand>
        <name>substrate</name>
    </ligand>
</feature>
<evidence type="ECO:0000256" key="2">
    <source>
        <dbReference type="ARBA" id="ARBA00012035"/>
    </source>
</evidence>
<comment type="subcellular location">
    <subcellularLocation>
        <location evidence="12">Cytoplasm</location>
    </subcellularLocation>
</comment>
<dbReference type="PRINTS" id="PR00990">
    <property type="entry name" value="RIBOKINASE"/>
</dbReference>
<feature type="binding site" evidence="12">
    <location>
        <position position="232"/>
    </location>
    <ligand>
        <name>K(+)</name>
        <dbReference type="ChEBI" id="CHEBI:29103"/>
    </ligand>
</feature>
<keyword evidence="9 12" id="KW-0460">Magnesium</keyword>
<comment type="similarity">
    <text evidence="1">Belongs to the carbohydrate kinase pfkB family.</text>
</comment>
<comment type="activity regulation">
    <text evidence="12">Activated by a monovalent cation that binds near, but not in, the active site. The most likely occupant of the site in vivo is potassium. Ion binding induces a conformational change that may alter substrate affinity.</text>
</comment>
<comment type="cofactor">
    <cofactor evidence="12">
        <name>Mg(2+)</name>
        <dbReference type="ChEBI" id="CHEBI:18420"/>
    </cofactor>
    <text evidence="12">Requires a divalent cation, most likely magnesium in vivo, as an electrophilic catalyst to aid phosphoryl group transfer. It is the chelate of the metal and the nucleotide that is the actual substrate.</text>
</comment>
<dbReference type="PROSITE" id="PS00584">
    <property type="entry name" value="PFKB_KINASES_2"/>
    <property type="match status" value="1"/>
</dbReference>
<proteinExistence type="inferred from homology"/>
<evidence type="ECO:0000256" key="5">
    <source>
        <dbReference type="ARBA" id="ARBA00022723"/>
    </source>
</evidence>
<reference evidence="15" key="1">
    <citation type="journal article" date="2019" name="Int. J. Syst. Evol. Microbiol.">
        <title>The Global Catalogue of Microorganisms (GCM) 10K type strain sequencing project: providing services to taxonomists for standard genome sequencing and annotation.</title>
        <authorList>
            <consortium name="The Broad Institute Genomics Platform"/>
            <consortium name="The Broad Institute Genome Sequencing Center for Infectious Disease"/>
            <person name="Wu L."/>
            <person name="Ma J."/>
        </authorList>
    </citation>
    <scope>NUCLEOTIDE SEQUENCE [LARGE SCALE GENOMIC DNA]</scope>
    <source>
        <strain evidence="15">FCH27</strain>
    </source>
</reference>
<comment type="subunit">
    <text evidence="12">Homodimer.</text>
</comment>
<feature type="active site" description="Proton acceptor" evidence="12">
    <location>
        <position position="238"/>
    </location>
</feature>
<evidence type="ECO:0000256" key="9">
    <source>
        <dbReference type="ARBA" id="ARBA00022842"/>
    </source>
</evidence>
<dbReference type="GO" id="GO:0004747">
    <property type="term" value="F:ribokinase activity"/>
    <property type="evidence" value="ECO:0007669"/>
    <property type="project" value="UniProtKB-EC"/>
</dbReference>
<name>A0ABW2N061_9ACTN</name>
<dbReference type="Gene3D" id="3.40.1190.20">
    <property type="match status" value="1"/>
</dbReference>
<feature type="binding site" evidence="12">
    <location>
        <position position="234"/>
    </location>
    <ligand>
        <name>K(+)</name>
        <dbReference type="ChEBI" id="CHEBI:29103"/>
    </ligand>
</feature>
<keyword evidence="10 12" id="KW-0630">Potassium</keyword>
<dbReference type="EMBL" id="JBHTCH010000002">
    <property type="protein sequence ID" value="MFC7359280.1"/>
    <property type="molecule type" value="Genomic_DNA"/>
</dbReference>
<gene>
    <name evidence="12" type="primary">rbsK</name>
    <name evidence="14" type="ORF">ACFQO6_03285</name>
</gene>
<protein>
    <recommendedName>
        <fullName evidence="3 12">Ribokinase</fullName>
        <shortName evidence="12">RK</shortName>
        <ecNumber evidence="2 12">2.7.1.15</ecNumber>
    </recommendedName>
</protein>
<comment type="caution">
    <text evidence="12">Lacks conserved residue(s) required for the propagation of feature annotation.</text>
</comment>
<feature type="binding site" evidence="12">
    <location>
        <begin position="39"/>
        <end position="43"/>
    </location>
    <ligand>
        <name>substrate</name>
    </ligand>
</feature>
<feature type="binding site" evidence="12">
    <location>
        <position position="137"/>
    </location>
    <ligand>
        <name>substrate</name>
    </ligand>
</feature>
<keyword evidence="5 12" id="KW-0479">Metal-binding</keyword>
<evidence type="ECO:0000256" key="7">
    <source>
        <dbReference type="ARBA" id="ARBA00022777"/>
    </source>
</evidence>
<dbReference type="InterPro" id="IPR011877">
    <property type="entry name" value="Ribokinase"/>
</dbReference>
<feature type="domain" description="Carbohydrate kinase PfkB" evidence="13">
    <location>
        <begin position="1"/>
        <end position="277"/>
    </location>
</feature>
<feature type="binding site" evidence="12">
    <location>
        <begin position="205"/>
        <end position="210"/>
    </location>
    <ligand>
        <name>ATP</name>
        <dbReference type="ChEBI" id="CHEBI:30616"/>
    </ligand>
</feature>
<evidence type="ECO:0000256" key="8">
    <source>
        <dbReference type="ARBA" id="ARBA00022840"/>
    </source>
</evidence>
<feature type="binding site" evidence="12">
    <location>
        <position position="271"/>
    </location>
    <ligand>
        <name>K(+)</name>
        <dbReference type="ChEBI" id="CHEBI:29103"/>
    </ligand>
</feature>
<dbReference type="EC" id="2.7.1.15" evidence="2 12"/>
<sequence>MSEVCVVGSINVDLMARVERLPAPGETVLGETVGRFAGGKGLNQAIAARRCGAGTRFCGAVGDDAEGMFLVGIAERAGVDTTHVAALTGHRTGTAHVFVLPGSENSIVVLPGANAGLSAHAAGAAVEGARVVLVQLEVPAVVARSALEAGRRGGATTILNAAPAAPDADGLLGQVDILVVNESEVATLGGAARCLQLGAGSVVVTLGARGCELHRGGHGPESFDAVTVAAVDSTGAGDAFCGALAAAVAGGADLPAAIRQAAAAGAITVGSVGAQTGRLTTEAIAGLLARES</sequence>
<dbReference type="InterPro" id="IPR011611">
    <property type="entry name" value="PfkB_dom"/>
</dbReference>
<keyword evidence="15" id="KW-1185">Reference proteome</keyword>